<dbReference type="InterPro" id="IPR016035">
    <property type="entry name" value="Acyl_Trfase/lysoPLipase"/>
</dbReference>
<accession>R8Y5T9</accession>
<feature type="region of interest" description="N-terminal hotdog fold" evidence="5">
    <location>
        <begin position="875"/>
        <end position="996"/>
    </location>
</feature>
<feature type="active site" description="Proton acceptor; for dehydratase activity" evidence="5">
    <location>
        <position position="907"/>
    </location>
</feature>
<dbReference type="SMART" id="SM00827">
    <property type="entry name" value="PKS_AT"/>
    <property type="match status" value="1"/>
</dbReference>
<dbReference type="Gene3D" id="3.30.70.3290">
    <property type="match status" value="1"/>
</dbReference>
<dbReference type="PANTHER" id="PTHR43775">
    <property type="entry name" value="FATTY ACID SYNTHASE"/>
    <property type="match status" value="1"/>
</dbReference>
<dbReference type="InterPro" id="IPR001227">
    <property type="entry name" value="Ac_transferase_dom_sf"/>
</dbReference>
<evidence type="ECO:0000256" key="5">
    <source>
        <dbReference type="PROSITE-ProRule" id="PRU01363"/>
    </source>
</evidence>
<reference evidence="9 10" key="1">
    <citation type="submission" date="2013-02" db="EMBL/GenBank/DDBJ databases">
        <title>The Genome Sequence of Acinetobacter sp. ANC 3811.</title>
        <authorList>
            <consortium name="The Broad Institute Genome Sequencing Platform"/>
            <consortium name="The Broad Institute Genome Sequencing Center for Infectious Disease"/>
            <person name="Cerqueira G."/>
            <person name="Feldgarden M."/>
            <person name="Courvalin P."/>
            <person name="Perichon B."/>
            <person name="Grillot-Courvalin C."/>
            <person name="Clermont D."/>
            <person name="Rocha E."/>
            <person name="Yoon E.-J."/>
            <person name="Nemec A."/>
            <person name="Walker B."/>
            <person name="Young S.K."/>
            <person name="Zeng Q."/>
            <person name="Gargeya S."/>
            <person name="Fitzgerald M."/>
            <person name="Haas B."/>
            <person name="Abouelleil A."/>
            <person name="Alvarado L."/>
            <person name="Arachchi H.M."/>
            <person name="Berlin A.M."/>
            <person name="Chapman S.B."/>
            <person name="Dewar J."/>
            <person name="Goldberg J."/>
            <person name="Griggs A."/>
            <person name="Gujja S."/>
            <person name="Hansen M."/>
            <person name="Howarth C."/>
            <person name="Imamovic A."/>
            <person name="Larimer J."/>
            <person name="McCowan C."/>
            <person name="Murphy C."/>
            <person name="Neiman D."/>
            <person name="Pearson M."/>
            <person name="Priest M."/>
            <person name="Roberts A."/>
            <person name="Saif S."/>
            <person name="Shea T."/>
            <person name="Sisk P."/>
            <person name="Sykes S."/>
            <person name="Wortman J."/>
            <person name="Nusbaum C."/>
            <person name="Birren B."/>
        </authorList>
    </citation>
    <scope>NUCLEOTIDE SEQUENCE [LARGE SCALE GENOMIC DNA]</scope>
    <source>
        <strain evidence="9 10">ANC 3811</strain>
    </source>
</reference>
<name>R8Y5T9_ACICA</name>
<dbReference type="EMBL" id="APQJ01000008">
    <property type="protein sequence ID" value="EOQ62832.1"/>
    <property type="molecule type" value="Genomic_DNA"/>
</dbReference>
<dbReference type="InterPro" id="IPR009081">
    <property type="entry name" value="PP-bd_ACP"/>
</dbReference>
<dbReference type="GO" id="GO:0006633">
    <property type="term" value="P:fatty acid biosynthetic process"/>
    <property type="evidence" value="ECO:0007669"/>
    <property type="project" value="TreeGrafter"/>
</dbReference>
<evidence type="ECO:0000313" key="9">
    <source>
        <dbReference type="EMBL" id="EOQ62832.1"/>
    </source>
</evidence>
<dbReference type="PANTHER" id="PTHR43775:SF37">
    <property type="entry name" value="SI:DKEY-61P9.11"/>
    <property type="match status" value="1"/>
</dbReference>
<dbReference type="InterPro" id="IPR016039">
    <property type="entry name" value="Thiolase-like"/>
</dbReference>
<dbReference type="Pfam" id="PF00109">
    <property type="entry name" value="ketoacyl-synt"/>
    <property type="match status" value="1"/>
</dbReference>
<dbReference type="Pfam" id="PF00698">
    <property type="entry name" value="Acyl_transf_1"/>
    <property type="match status" value="1"/>
</dbReference>
<dbReference type="InterPro" id="IPR014043">
    <property type="entry name" value="Acyl_transferase_dom"/>
</dbReference>
<dbReference type="InterPro" id="IPR057326">
    <property type="entry name" value="KR_dom"/>
</dbReference>
<dbReference type="Gene3D" id="3.40.366.10">
    <property type="entry name" value="Malonyl-Coenzyme A Acyl Carrier Protein, domain 2"/>
    <property type="match status" value="1"/>
</dbReference>
<dbReference type="Gene3D" id="3.10.129.110">
    <property type="entry name" value="Polyketide synthase dehydratase"/>
    <property type="match status" value="1"/>
</dbReference>
<dbReference type="InterPro" id="IPR006162">
    <property type="entry name" value="Ppantetheine_attach_site"/>
</dbReference>
<protein>
    <submittedName>
        <fullName evidence="9">Uncharacterized protein</fullName>
    </submittedName>
</protein>
<feature type="domain" description="Ketosynthase family 3 (KS3)" evidence="7">
    <location>
        <begin position="5"/>
        <end position="427"/>
    </location>
</feature>
<dbReference type="SUPFAM" id="SSF53901">
    <property type="entry name" value="Thiolase-like"/>
    <property type="match status" value="1"/>
</dbReference>
<evidence type="ECO:0000256" key="4">
    <source>
        <dbReference type="ARBA" id="ARBA00022679"/>
    </source>
</evidence>
<dbReference type="SUPFAM" id="SSF47336">
    <property type="entry name" value="ACP-like"/>
    <property type="match status" value="1"/>
</dbReference>
<feature type="domain" description="PKS/mFAS DH" evidence="8">
    <location>
        <begin position="875"/>
        <end position="1159"/>
    </location>
</feature>
<dbReference type="Pfam" id="PF23297">
    <property type="entry name" value="ACP_SdgA_C"/>
    <property type="match status" value="1"/>
</dbReference>
<dbReference type="Gene3D" id="1.10.1200.10">
    <property type="entry name" value="ACP-like"/>
    <property type="match status" value="1"/>
</dbReference>
<dbReference type="GO" id="GO:0004312">
    <property type="term" value="F:fatty acid synthase activity"/>
    <property type="evidence" value="ECO:0007669"/>
    <property type="project" value="TreeGrafter"/>
</dbReference>
<dbReference type="PROSITE" id="PS52019">
    <property type="entry name" value="PKS_MFAS_DH"/>
    <property type="match status" value="1"/>
</dbReference>
<gene>
    <name evidence="9" type="ORF">F935_01923</name>
</gene>
<dbReference type="PROSITE" id="PS52004">
    <property type="entry name" value="KS3_2"/>
    <property type="match status" value="1"/>
</dbReference>
<feature type="domain" description="Carrier" evidence="6">
    <location>
        <begin position="1589"/>
        <end position="1666"/>
    </location>
</feature>
<dbReference type="InterPro" id="IPR036736">
    <property type="entry name" value="ACP-like_sf"/>
</dbReference>
<dbReference type="Pfam" id="PF21089">
    <property type="entry name" value="PKS_DH_N"/>
    <property type="match status" value="1"/>
</dbReference>
<dbReference type="PROSITE" id="PS00012">
    <property type="entry name" value="PHOSPHOPANTETHEINE"/>
    <property type="match status" value="1"/>
</dbReference>
<sequence>MNTYDDVIAIVGYSYKLPGNVSNEENLWEVLNSNNHVYSDVCKSGRWSDEFHDSSNMPSPGKAYVANAGLLENIKQFDSNFFDIPAIEANYLDPQQRILLETSWHALEHANINPHKLRGSNTGVFVGVTTDDYARLHSQSGLLINSYTGIGSAKSIAAGRLAYFYDFKGPVIQLDTTCSSSLVCIHLALQELRKKSCDLALVAGVNAILSPETTIGFCEMKALSKSGKLSAFDDTADGYIRGEGGGVFVLKRLKDAEKDGNNIHAIILGSAINHDGKTNGLTAPNPNSQIAVIKEAIKNAKLEIDDIDYVETHGTGTKLGDLMEANALGAIFSKKNKILEIGSVKANIGHLEAAAGIASLAKTMLLIKKRKIPGQVNLNQKSTKINWENLNLNIDSRSRQLSQNKQLKIGVSGFGMSGTNAHIIIGEYLKKDEKSLLPHSLYTFPLFLSSAKNDESLSKNITNLKAMISKSKKKFEEIDQLSISTQKNRNHFKQYRSAFFIDHSDSLIDLNYQKKHDSNNREEIVFVFAGQGTHYATMGKELYNNSSIFKIYLDRCAQTFNKITGKNLIDIINNKEDCLLNQTENVQPAIVAIEIALSKFWENLGIVPTAVVGHSIGEYAAAVTAGCLTIEEAMELVVLRGESIANSNEKGIMLSVSGEIQKIESLIEKLPNEIAVAAYNSPINITLSLSIAEKEKCLNIIKELGVKYFELTVSYPFHSKLLLEASNIFYNETKNIVRNREKIITWVQTGDDAPNLHEYFVNQITSPVYFEKAIRELVERGYSKFLEIGANPVLGSNILAIKPEAEIAYSLKKNGILKEDITKNLAKLYLMGLDVNWNEVSYGAINKELPLYSFLKSEYWLPLNLENREVGNLSNKGFNIKTVGHTNDKVIFLVNLNKIEQPHILEHNIFDIMIFAGASWIALALQAGQKILGNRPICINNLKFLKPLFLDKSAYKTNIKLVFEKKGLNNFEFKFYSEDETILFCEGVVGRHDFKNIKIKKMENWKYEDFENYKDFYYKFDRQGYTLGRSFQWISSGLDKDREALRKLKQPILIPDLNSYSIYPGLLDSCFHALYSLISKDLKAINGDEIVIPSEVTSLVYLGNTFGEEEYDVYATTVNDEGKKLPKLCGGFNLVSSSAGTIIEVESIKFDRVSKKLLLSNTEELNIFVGKKNYINYTASKIIEDDNLVAIEENLLPNHITFSDFLDSPDGSKIIKLIINEYPIKENSVDVIVEDCIYIKNYVFNTIIPVVNNGEKVKIYAFIKNVMLDSNINVNNSGIFGFLKSLASEIENLSIVFVDSRFNKPNTLLDKIVFLNNIDAGDYLFEDDVLKRMEIVPLLKENCNTHNDNDLSQGVTIVIGAGGLLHPTLDWLLESGSKDIVIFSRSHIDIKLENKKNAKIQFIKGDILNVEDVRNLFELIYKNNKKIIGIIHTAGSLLDQSFLKMDEYSLRKVIEPKLQGCLNIEKFWKLDDLKFFITYTSIGIYYSSAMQSNYTAANSAVNSWVIKKIGEGVPAKSIALGPVKAGMADELDSIHVQRLHRLGIDFIPIEKIKELLTISIRNKFPIVAYAVKSEKFANKEKNAVNLENISEAEVTAKLLSYISTLLSIKHTELDPELSLMDLGADSLLAVEISSWIQSNFLLSISMEKLLGSNNLKSIGYEIHSKIHKPIEVKKNQWLAGEV</sequence>
<evidence type="ECO:0000256" key="1">
    <source>
        <dbReference type="ARBA" id="ARBA00006484"/>
    </source>
</evidence>
<dbReference type="Gene3D" id="3.40.50.720">
    <property type="entry name" value="NAD(P)-binding Rossmann-like Domain"/>
    <property type="match status" value="1"/>
</dbReference>
<dbReference type="InterPro" id="IPR014030">
    <property type="entry name" value="Ketoacyl_synth_N"/>
</dbReference>
<dbReference type="InterPro" id="IPR049551">
    <property type="entry name" value="PKS_DH_C"/>
</dbReference>
<dbReference type="InterPro" id="IPR014031">
    <property type="entry name" value="Ketoacyl_synth_C"/>
</dbReference>
<dbReference type="InterPro" id="IPR013968">
    <property type="entry name" value="PKS_KR"/>
</dbReference>
<dbReference type="SMART" id="SM00825">
    <property type="entry name" value="PKS_KS"/>
    <property type="match status" value="1"/>
</dbReference>
<dbReference type="InterPro" id="IPR042104">
    <property type="entry name" value="PKS_dehydratase_sf"/>
</dbReference>
<dbReference type="Pfam" id="PF02801">
    <property type="entry name" value="Ketoacyl-synt_C"/>
    <property type="match status" value="1"/>
</dbReference>
<comment type="caution">
    <text evidence="9">The sequence shown here is derived from an EMBL/GenBank/DDBJ whole genome shotgun (WGS) entry which is preliminary data.</text>
</comment>
<dbReference type="InterPro" id="IPR032821">
    <property type="entry name" value="PKS_assoc"/>
</dbReference>
<dbReference type="InterPro" id="IPR020841">
    <property type="entry name" value="PKS_Beta-ketoAc_synthase_dom"/>
</dbReference>
<evidence type="ECO:0000313" key="10">
    <source>
        <dbReference type="Proteomes" id="UP000014041"/>
    </source>
</evidence>
<organism evidence="9 10">
    <name type="scientific">Acinetobacter calcoaceticus ANC 3811</name>
    <dbReference type="NCBI Taxonomy" id="1217690"/>
    <lineage>
        <taxon>Bacteria</taxon>
        <taxon>Pseudomonadati</taxon>
        <taxon>Pseudomonadota</taxon>
        <taxon>Gammaproteobacteria</taxon>
        <taxon>Moraxellales</taxon>
        <taxon>Moraxellaceae</taxon>
        <taxon>Acinetobacter</taxon>
        <taxon>Acinetobacter calcoaceticus/baumannii complex</taxon>
    </lineage>
</organism>
<keyword evidence="3" id="KW-0597">Phosphoprotein</keyword>
<evidence type="ECO:0000256" key="3">
    <source>
        <dbReference type="ARBA" id="ARBA00022553"/>
    </source>
</evidence>
<dbReference type="SUPFAM" id="SSF52151">
    <property type="entry name" value="FabD/lysophospholipase-like"/>
    <property type="match status" value="1"/>
</dbReference>
<dbReference type="Pfam" id="PF16197">
    <property type="entry name" value="KAsynt_C_assoc"/>
    <property type="match status" value="1"/>
</dbReference>
<evidence type="ECO:0000259" key="8">
    <source>
        <dbReference type="PROSITE" id="PS52019"/>
    </source>
</evidence>
<dbReference type="Pfam" id="PF14765">
    <property type="entry name" value="PS-DH"/>
    <property type="match status" value="1"/>
</dbReference>
<dbReference type="InterPro" id="IPR036291">
    <property type="entry name" value="NAD(P)-bd_dom_sf"/>
</dbReference>
<evidence type="ECO:0000256" key="2">
    <source>
        <dbReference type="ARBA" id="ARBA00022450"/>
    </source>
</evidence>
<dbReference type="SUPFAM" id="SSF51735">
    <property type="entry name" value="NAD(P)-binding Rossmann-fold domains"/>
    <property type="match status" value="1"/>
</dbReference>
<proteinExistence type="inferred from homology"/>
<dbReference type="Proteomes" id="UP000014041">
    <property type="component" value="Unassembled WGS sequence"/>
</dbReference>
<keyword evidence="2" id="KW-0596">Phosphopantetheine</keyword>
<dbReference type="InterPro" id="IPR050091">
    <property type="entry name" value="PKS_NRPS_Biosynth_Enz"/>
</dbReference>
<keyword evidence="4" id="KW-0808">Transferase</keyword>
<feature type="active site" description="Proton donor; for dehydratase activity" evidence="5">
    <location>
        <position position="1068"/>
    </location>
</feature>
<dbReference type="Gene3D" id="3.40.47.10">
    <property type="match status" value="1"/>
</dbReference>
<dbReference type="HOGENOM" id="CLU_000022_35_3_6"/>
<dbReference type="RefSeq" id="WP_016138740.1">
    <property type="nucleotide sequence ID" value="NZ_KB976986.1"/>
</dbReference>
<dbReference type="InterPro" id="IPR049900">
    <property type="entry name" value="PKS_mFAS_DH"/>
</dbReference>
<dbReference type="Pfam" id="PF08659">
    <property type="entry name" value="KR"/>
    <property type="match status" value="1"/>
</dbReference>
<evidence type="ECO:0000259" key="7">
    <source>
        <dbReference type="PROSITE" id="PS52004"/>
    </source>
</evidence>
<feature type="region of interest" description="C-terminal hotdog fold" evidence="5">
    <location>
        <begin position="1008"/>
        <end position="1159"/>
    </location>
</feature>
<dbReference type="CDD" id="cd00833">
    <property type="entry name" value="PKS"/>
    <property type="match status" value="1"/>
</dbReference>
<dbReference type="PROSITE" id="PS50075">
    <property type="entry name" value="CARRIER"/>
    <property type="match status" value="1"/>
</dbReference>
<dbReference type="PATRIC" id="fig|1217690.3.peg.1909"/>
<dbReference type="InterPro" id="IPR049552">
    <property type="entry name" value="PKS_DH_N"/>
</dbReference>
<dbReference type="SMART" id="SM00822">
    <property type="entry name" value="PKS_KR"/>
    <property type="match status" value="1"/>
</dbReference>
<comment type="similarity">
    <text evidence="1">Belongs to the short-chain dehydrogenases/reductases (SDR) family.</text>
</comment>
<evidence type="ECO:0000259" key="6">
    <source>
        <dbReference type="PROSITE" id="PS50075"/>
    </source>
</evidence>